<evidence type="ECO:0000313" key="2">
    <source>
        <dbReference type="EMBL" id="KKO11542.1"/>
    </source>
</evidence>
<dbReference type="Gene3D" id="1.10.3210.10">
    <property type="entry name" value="Hypothetical protein af1432"/>
    <property type="match status" value="1"/>
</dbReference>
<sequence>MNEHKQASFTSFQQSTQEDWQIIGSAFKSFAGDLPARVIRHLQLLEGDCGGFPVDRLEHCLQTATRAWEAGEDEEYVVVALLHDIGDTLGTYDHGEIAAAILKPFVSEANHWLLRHHQIFQGYDYFHHLGGDRHMRDQYKDSPHYEYTRHFCEIYDGKAFDPAFESKPLAFFVPMVERVMARPRKTIFNGIKDA</sequence>
<feature type="domain" description="HD" evidence="1">
    <location>
        <begin position="56"/>
        <end position="123"/>
    </location>
</feature>
<accession>A0A0F9YGZ9</accession>
<organism evidence="2">
    <name type="scientific">marine sediment metagenome</name>
    <dbReference type="NCBI Taxonomy" id="412755"/>
    <lineage>
        <taxon>unclassified sequences</taxon>
        <taxon>metagenomes</taxon>
        <taxon>ecological metagenomes</taxon>
    </lineage>
</organism>
<comment type="caution">
    <text evidence="2">The sequence shown here is derived from an EMBL/GenBank/DDBJ whole genome shotgun (WGS) entry which is preliminary data.</text>
</comment>
<protein>
    <recommendedName>
        <fullName evidence="1">HD domain-containing protein</fullName>
    </recommendedName>
</protein>
<reference evidence="2" key="1">
    <citation type="journal article" date="2015" name="Nature">
        <title>Complex archaea that bridge the gap between prokaryotes and eukaryotes.</title>
        <authorList>
            <person name="Spang A."/>
            <person name="Saw J.H."/>
            <person name="Jorgensen S.L."/>
            <person name="Zaremba-Niedzwiedzka K."/>
            <person name="Martijn J."/>
            <person name="Lind A.E."/>
            <person name="van Eijk R."/>
            <person name="Schleper C."/>
            <person name="Guy L."/>
            <person name="Ettema T.J."/>
        </authorList>
    </citation>
    <scope>NUCLEOTIDE SEQUENCE</scope>
</reference>
<dbReference type="SUPFAM" id="SSF109604">
    <property type="entry name" value="HD-domain/PDEase-like"/>
    <property type="match status" value="1"/>
</dbReference>
<dbReference type="InterPro" id="IPR003607">
    <property type="entry name" value="HD/PDEase_dom"/>
</dbReference>
<gene>
    <name evidence="2" type="ORF">LCGC14_0010350</name>
</gene>
<proteinExistence type="predicted"/>
<dbReference type="EMBL" id="LAZR01000002">
    <property type="protein sequence ID" value="KKO11542.1"/>
    <property type="molecule type" value="Genomic_DNA"/>
</dbReference>
<dbReference type="InterPro" id="IPR006674">
    <property type="entry name" value="HD_domain"/>
</dbReference>
<dbReference type="PANTHER" id="PTHR40202:SF1">
    <property type="entry name" value="HD DOMAIN-CONTAINING PROTEIN"/>
    <property type="match status" value="1"/>
</dbReference>
<dbReference type="InterPro" id="IPR052567">
    <property type="entry name" value="OP_Dioxygenase"/>
</dbReference>
<name>A0A0F9YGZ9_9ZZZZ</name>
<evidence type="ECO:0000259" key="1">
    <source>
        <dbReference type="Pfam" id="PF01966"/>
    </source>
</evidence>
<dbReference type="Pfam" id="PF01966">
    <property type="entry name" value="HD"/>
    <property type="match status" value="1"/>
</dbReference>
<dbReference type="CDD" id="cd00077">
    <property type="entry name" value="HDc"/>
    <property type="match status" value="1"/>
</dbReference>
<dbReference type="PANTHER" id="PTHR40202">
    <property type="match status" value="1"/>
</dbReference>
<dbReference type="AlphaFoldDB" id="A0A0F9YGZ9"/>